<dbReference type="OMA" id="VVMSFEN"/>
<dbReference type="GO" id="GO:0000160">
    <property type="term" value="P:phosphorelay signal transduction system"/>
    <property type="evidence" value="ECO:0007669"/>
    <property type="project" value="UniProtKB-KW"/>
</dbReference>
<sequence length="92" mass="9972">MSVSQASSAMSNNEGGSDALHILAVDDSSFELKLVERLLKKSSYKVTTVDSGKRALEWLGEGKENCNKESSTLREIPVVILSSEDVPTRIST</sequence>
<proteinExistence type="predicted"/>
<comment type="caution">
    <text evidence="2">Lacks conserved residue(s) required for the propagation of feature annotation.</text>
</comment>
<gene>
    <name evidence="4" type="ORF">C5167_050465</name>
</gene>
<evidence type="ECO:0000259" key="3">
    <source>
        <dbReference type="PROSITE" id="PS50110"/>
    </source>
</evidence>
<dbReference type="InterPro" id="IPR001789">
    <property type="entry name" value="Sig_transdc_resp-reg_receiver"/>
</dbReference>
<dbReference type="PANTHER" id="PTHR43874:SF147">
    <property type="entry name" value="TYPE-A RESPONSE REGULATOR"/>
    <property type="match status" value="1"/>
</dbReference>
<organism evidence="4 5">
    <name type="scientific">Papaver somniferum</name>
    <name type="common">Opium poppy</name>
    <dbReference type="NCBI Taxonomy" id="3469"/>
    <lineage>
        <taxon>Eukaryota</taxon>
        <taxon>Viridiplantae</taxon>
        <taxon>Streptophyta</taxon>
        <taxon>Embryophyta</taxon>
        <taxon>Tracheophyta</taxon>
        <taxon>Spermatophyta</taxon>
        <taxon>Magnoliopsida</taxon>
        <taxon>Ranunculales</taxon>
        <taxon>Papaveraceae</taxon>
        <taxon>Papaveroideae</taxon>
        <taxon>Papaver</taxon>
    </lineage>
</organism>
<dbReference type="Gene3D" id="3.40.50.2300">
    <property type="match status" value="1"/>
</dbReference>
<protein>
    <recommendedName>
        <fullName evidence="3">Response regulatory domain-containing protein</fullName>
    </recommendedName>
</protein>
<evidence type="ECO:0000256" key="1">
    <source>
        <dbReference type="ARBA" id="ARBA00023012"/>
    </source>
</evidence>
<dbReference type="InterPro" id="IPR045279">
    <property type="entry name" value="ARR-like"/>
</dbReference>
<dbReference type="GO" id="GO:0009736">
    <property type="term" value="P:cytokinin-activated signaling pathway"/>
    <property type="evidence" value="ECO:0007669"/>
    <property type="project" value="InterPro"/>
</dbReference>
<evidence type="ECO:0000256" key="2">
    <source>
        <dbReference type="PROSITE-ProRule" id="PRU00169"/>
    </source>
</evidence>
<keyword evidence="5" id="KW-1185">Reference proteome</keyword>
<reference evidence="4 5" key="1">
    <citation type="journal article" date="2018" name="Science">
        <title>The opium poppy genome and morphinan production.</title>
        <authorList>
            <person name="Guo L."/>
            <person name="Winzer T."/>
            <person name="Yang X."/>
            <person name="Li Y."/>
            <person name="Ning Z."/>
            <person name="He Z."/>
            <person name="Teodor R."/>
            <person name="Lu Y."/>
            <person name="Bowser T.A."/>
            <person name="Graham I.A."/>
            <person name="Ye K."/>
        </authorList>
    </citation>
    <scope>NUCLEOTIDE SEQUENCE [LARGE SCALE GENOMIC DNA]</scope>
    <source>
        <strain evidence="5">cv. HN1</strain>
        <tissue evidence="4">Leaves</tissue>
    </source>
</reference>
<dbReference type="InterPro" id="IPR011006">
    <property type="entry name" value="CheY-like_superfamily"/>
</dbReference>
<evidence type="ECO:0000313" key="4">
    <source>
        <dbReference type="EMBL" id="RZC74993.1"/>
    </source>
</evidence>
<dbReference type="PROSITE" id="PS50110">
    <property type="entry name" value="RESPONSE_REGULATORY"/>
    <property type="match status" value="1"/>
</dbReference>
<evidence type="ECO:0000313" key="5">
    <source>
        <dbReference type="Proteomes" id="UP000316621"/>
    </source>
</evidence>
<dbReference type="SUPFAM" id="SSF52172">
    <property type="entry name" value="CheY-like"/>
    <property type="match status" value="1"/>
</dbReference>
<dbReference type="Gramene" id="RZC74993">
    <property type="protein sequence ID" value="RZC74993"/>
    <property type="gene ID" value="C5167_050465"/>
</dbReference>
<keyword evidence="1" id="KW-0902">Two-component regulatory system</keyword>
<name>A0A4Y7KNS1_PAPSO</name>
<accession>A0A4Y7KNS1</accession>
<dbReference type="Proteomes" id="UP000316621">
    <property type="component" value="Chromosome 8"/>
</dbReference>
<dbReference type="EMBL" id="CM010722">
    <property type="protein sequence ID" value="RZC74993.1"/>
    <property type="molecule type" value="Genomic_DNA"/>
</dbReference>
<feature type="domain" description="Response regulatory" evidence="3">
    <location>
        <begin position="21"/>
        <end position="92"/>
    </location>
</feature>
<dbReference type="PANTHER" id="PTHR43874">
    <property type="entry name" value="TWO-COMPONENT RESPONSE REGULATOR"/>
    <property type="match status" value="1"/>
</dbReference>
<dbReference type="AlphaFoldDB" id="A0A4Y7KNS1"/>